<feature type="compositionally biased region" description="Basic and acidic residues" evidence="1">
    <location>
        <begin position="134"/>
        <end position="143"/>
    </location>
</feature>
<evidence type="ECO:0000256" key="1">
    <source>
        <dbReference type="SAM" id="MobiDB-lite"/>
    </source>
</evidence>
<dbReference type="EMBL" id="DS232225">
    <property type="protein sequence ID" value="EDS37890.1"/>
    <property type="molecule type" value="Genomic_DNA"/>
</dbReference>
<dbReference type="OrthoDB" id="6575720at2759"/>
<feature type="signal peptide" evidence="2">
    <location>
        <begin position="1"/>
        <end position="24"/>
    </location>
</feature>
<dbReference type="VEuPathDB" id="VectorBase:CPIJ012127"/>
<dbReference type="Proteomes" id="UP000002320">
    <property type="component" value="Unassembled WGS sequence"/>
</dbReference>
<organism>
    <name type="scientific">Culex quinquefasciatus</name>
    <name type="common">Southern house mosquito</name>
    <name type="synonym">Culex pungens</name>
    <dbReference type="NCBI Taxonomy" id="7176"/>
    <lineage>
        <taxon>Eukaryota</taxon>
        <taxon>Metazoa</taxon>
        <taxon>Ecdysozoa</taxon>
        <taxon>Arthropoda</taxon>
        <taxon>Hexapoda</taxon>
        <taxon>Insecta</taxon>
        <taxon>Pterygota</taxon>
        <taxon>Neoptera</taxon>
        <taxon>Endopterygota</taxon>
        <taxon>Diptera</taxon>
        <taxon>Nematocera</taxon>
        <taxon>Culicoidea</taxon>
        <taxon>Culicidae</taxon>
        <taxon>Culicinae</taxon>
        <taxon>Culicini</taxon>
        <taxon>Culex</taxon>
        <taxon>Culex</taxon>
    </lineage>
</organism>
<keyword evidence="5" id="KW-1185">Reference proteome</keyword>
<evidence type="ECO:0000313" key="3">
    <source>
        <dbReference type="EMBL" id="EDS37890.1"/>
    </source>
</evidence>
<gene>
    <name evidence="4" type="primary">6045668</name>
    <name evidence="3" type="ORF">CpipJ_CPIJ012127</name>
</gene>
<dbReference type="EnsemblMetazoa" id="CPIJ012127-RA">
    <property type="protein sequence ID" value="CPIJ012127-PA"/>
    <property type="gene ID" value="CPIJ012127"/>
</dbReference>
<name>B0X015_CULQU</name>
<feature type="region of interest" description="Disordered" evidence="1">
    <location>
        <begin position="126"/>
        <end position="150"/>
    </location>
</feature>
<evidence type="ECO:0000313" key="5">
    <source>
        <dbReference type="Proteomes" id="UP000002320"/>
    </source>
</evidence>
<accession>B0X015</accession>
<evidence type="ECO:0000313" key="4">
    <source>
        <dbReference type="EnsemblMetazoa" id="CPIJ012127-PA"/>
    </source>
</evidence>
<dbReference type="OMA" id="GQMFGIN"/>
<dbReference type="VEuPathDB" id="VectorBase:CQUJHB012958"/>
<evidence type="ECO:0000256" key="2">
    <source>
        <dbReference type="SAM" id="SignalP"/>
    </source>
</evidence>
<keyword evidence="2" id="KW-0732">Signal</keyword>
<dbReference type="eggNOG" id="ENOG502S9HT">
    <property type="taxonomic scope" value="Eukaryota"/>
</dbReference>
<feature type="chain" id="PRO_5014567085" evidence="2">
    <location>
        <begin position="25"/>
        <end position="273"/>
    </location>
</feature>
<reference evidence="4" key="2">
    <citation type="submission" date="2020-05" db="UniProtKB">
        <authorList>
            <consortium name="EnsemblMetazoa"/>
        </authorList>
    </citation>
    <scope>IDENTIFICATION</scope>
    <source>
        <strain evidence="4">JHB</strain>
    </source>
</reference>
<proteinExistence type="predicted"/>
<dbReference type="AlphaFoldDB" id="B0X015"/>
<dbReference type="KEGG" id="cqu:CpipJ_CPIJ012127"/>
<reference evidence="3" key="1">
    <citation type="submission" date="2007-03" db="EMBL/GenBank/DDBJ databases">
        <title>Annotation of Culex pipiens quinquefasciatus.</title>
        <authorList>
            <consortium name="The Broad Institute Genome Sequencing Platform"/>
            <person name="Atkinson P.W."/>
            <person name="Hemingway J."/>
            <person name="Christensen B.M."/>
            <person name="Higgs S."/>
            <person name="Kodira C."/>
            <person name="Hannick L."/>
            <person name="Megy K."/>
            <person name="O'Leary S."/>
            <person name="Pearson M."/>
            <person name="Haas B.J."/>
            <person name="Mauceli E."/>
            <person name="Wortman J.R."/>
            <person name="Lee N.H."/>
            <person name="Guigo R."/>
            <person name="Stanke M."/>
            <person name="Alvarado L."/>
            <person name="Amedeo P."/>
            <person name="Antoine C.H."/>
            <person name="Arensburger P."/>
            <person name="Bidwell S.L."/>
            <person name="Crawford M."/>
            <person name="Camaro F."/>
            <person name="Devon K."/>
            <person name="Engels R."/>
            <person name="Hammond M."/>
            <person name="Howarth C."/>
            <person name="Koehrsen M."/>
            <person name="Lawson D."/>
            <person name="Montgomery P."/>
            <person name="Nene V."/>
            <person name="Nusbaum C."/>
            <person name="Puiu D."/>
            <person name="Romero-Severson J."/>
            <person name="Severson D.W."/>
            <person name="Shumway M."/>
            <person name="Sisk P."/>
            <person name="Stolte C."/>
            <person name="Zeng Q."/>
            <person name="Eisenstadt E."/>
            <person name="Fraser-Liggett C."/>
            <person name="Strausberg R."/>
            <person name="Galagan J."/>
            <person name="Birren B."/>
            <person name="Collins F.H."/>
        </authorList>
    </citation>
    <scope>NUCLEOTIDE SEQUENCE [LARGE SCALE GENOMIC DNA]</scope>
    <source>
        <strain evidence="3">JHB</strain>
    </source>
</reference>
<dbReference type="InParanoid" id="B0X015"/>
<protein>
    <submittedName>
        <fullName evidence="3 4">Uncharacterized protein</fullName>
    </submittedName>
</protein>
<sequence>MVVTIRRNARFFPLLVIVLVAGVGRRSGPDPVSADLLQNLHSGVRMAGKLFGIDTISDVADLVAKGFSRQGYFMKPEANNSMQQQAASMLVMVWKLLGLDGSKLGALVMNALIFVAHVIATNLGTLDKPSPELPNRDPSKPLEEAPAGSSILQSESPLLWLLNNPPKQFRTLMESVRDGNLTDYLEADLGDLDETVPEDTDCIRLLVCKIKPFIWKMQSVVRDRLLNKDGVYEPPELENLAGIVFKVVPSLEEFRTNGERCESQFRHCDRRLR</sequence>
<dbReference type="HOGENOM" id="CLU_089073_0_0_1"/>